<dbReference type="AlphaFoldDB" id="A0A852U3U3"/>
<keyword evidence="2" id="KW-1185">Reference proteome</keyword>
<reference evidence="1 2" key="1">
    <citation type="submission" date="2020-07" db="EMBL/GenBank/DDBJ databases">
        <title>Sequencing the genomes of 1000 actinobacteria strains.</title>
        <authorList>
            <person name="Klenk H.-P."/>
        </authorList>
    </citation>
    <scope>NUCLEOTIDE SEQUENCE [LARGE SCALE GENOMIC DNA]</scope>
    <source>
        <strain evidence="1 2">CXB654</strain>
    </source>
</reference>
<comment type="caution">
    <text evidence="1">The sequence shown here is derived from an EMBL/GenBank/DDBJ whole genome shotgun (WGS) entry which is preliminary data.</text>
</comment>
<organism evidence="1 2">
    <name type="scientific">Spinactinospora alkalitolerans</name>
    <dbReference type="NCBI Taxonomy" id="687207"/>
    <lineage>
        <taxon>Bacteria</taxon>
        <taxon>Bacillati</taxon>
        <taxon>Actinomycetota</taxon>
        <taxon>Actinomycetes</taxon>
        <taxon>Streptosporangiales</taxon>
        <taxon>Nocardiopsidaceae</taxon>
        <taxon>Spinactinospora</taxon>
    </lineage>
</organism>
<sequence length="37" mass="4011">MPASPEVRRGPYETAMAFQLDSGLVRKPTDFSAITAV</sequence>
<accession>A0A852U3U3</accession>
<gene>
    <name evidence="1" type="ORF">HDA32_005377</name>
</gene>
<name>A0A852U3U3_9ACTN</name>
<dbReference type="EMBL" id="JACCCC010000001">
    <property type="protein sequence ID" value="NYE50257.1"/>
    <property type="molecule type" value="Genomic_DNA"/>
</dbReference>
<proteinExistence type="predicted"/>
<evidence type="ECO:0000313" key="2">
    <source>
        <dbReference type="Proteomes" id="UP000589036"/>
    </source>
</evidence>
<protein>
    <submittedName>
        <fullName evidence="1">Uncharacterized protein</fullName>
    </submittedName>
</protein>
<evidence type="ECO:0000313" key="1">
    <source>
        <dbReference type="EMBL" id="NYE50257.1"/>
    </source>
</evidence>
<dbReference type="Proteomes" id="UP000589036">
    <property type="component" value="Unassembled WGS sequence"/>
</dbReference>